<dbReference type="Pfam" id="PF01464">
    <property type="entry name" value="SLT"/>
    <property type="match status" value="1"/>
</dbReference>
<evidence type="ECO:0000256" key="3">
    <source>
        <dbReference type="ARBA" id="ARBA00022729"/>
    </source>
</evidence>
<dbReference type="CDD" id="cd01009">
    <property type="entry name" value="PBP2_YfhD_N"/>
    <property type="match status" value="1"/>
</dbReference>
<gene>
    <name evidence="6" type="primary">mltF</name>
    <name evidence="6" type="ORF">INR99_13820</name>
</gene>
<dbReference type="Pfam" id="PF00497">
    <property type="entry name" value="SBP_bac_3"/>
    <property type="match status" value="1"/>
</dbReference>
<evidence type="ECO:0000313" key="7">
    <source>
        <dbReference type="Proteomes" id="UP000604481"/>
    </source>
</evidence>
<protein>
    <submittedName>
        <fullName evidence="6">Membrane-bound lytic murein transglycosylase MltF</fullName>
        <ecNumber evidence="6">4.2.2.-</ecNumber>
    </submittedName>
</protein>
<dbReference type="GO" id="GO:0000270">
    <property type="term" value="P:peptidoglycan metabolic process"/>
    <property type="evidence" value="ECO:0007669"/>
    <property type="project" value="InterPro"/>
</dbReference>
<dbReference type="InterPro" id="IPR023346">
    <property type="entry name" value="Lysozyme-like_dom_sf"/>
</dbReference>
<dbReference type="InterPro" id="IPR008258">
    <property type="entry name" value="Transglycosylase_SLT_dom_1"/>
</dbReference>
<sequence>MKRFLLALAALLMAGCGELKEAPAQKVLPWVESKELVVLVQNGPTTLYVDAEGNYAGLEYDLVTRFAEQQGMKVRFVVTSNHNDVRERLKRGEAHLGVALQKGFEGEGLAFGPAYQSIQPVLVYKSELNEASVWKRLYAGNAVIKTLPQYVQSLNQLKAANPSLNWEVIGDGDSESLIERVARGEIDYAFVESHAAEVAQNYFPNVAIAEQRGATQQLAWAVAADDPELQGRINQFIGKQVTDGSLRILLDRYYGHVNRIGLGDAQVFQDRIDTLLPKYRKWFEEAASKYDMDWRMLAALGYTESHWNPDAVSPYGVRGLMMLTNSTATYLGVDRLDPYQSIMGAARLVNELRDRVGKDVAEPDRTWLALAAYNVGIGHLEDARTLARRQGKNPDSWTDVKTTLPLLRNPEYFSTVKYGYARGAEPVYYVGKLRTFYDILARHEAGPQQAAQPQAADFVVIDNPGNLPLNINSRLRAARPQQQAAL</sequence>
<reference evidence="6 7" key="1">
    <citation type="submission" date="2020-10" db="EMBL/GenBank/DDBJ databases">
        <title>The genome sequence of Chitinilyticum litopenaei 4Y14.</title>
        <authorList>
            <person name="Liu Y."/>
        </authorList>
    </citation>
    <scope>NUCLEOTIDE SEQUENCE [LARGE SCALE GENOMIC DNA]</scope>
    <source>
        <strain evidence="6 7">4Y14</strain>
    </source>
</reference>
<feature type="domain" description="Solute-binding protein family 3/N-terminal" evidence="5">
    <location>
        <begin position="35"/>
        <end position="257"/>
    </location>
</feature>
<dbReference type="EC" id="4.2.2.-" evidence="6"/>
<dbReference type="Gene3D" id="1.10.530.10">
    <property type="match status" value="1"/>
</dbReference>
<dbReference type="GO" id="GO:0009279">
    <property type="term" value="C:cell outer membrane"/>
    <property type="evidence" value="ECO:0007669"/>
    <property type="project" value="UniProtKB-SubCell"/>
</dbReference>
<keyword evidence="6" id="KW-0456">Lyase</keyword>
<evidence type="ECO:0000259" key="5">
    <source>
        <dbReference type="SMART" id="SM00062"/>
    </source>
</evidence>
<comment type="caution">
    <text evidence="6">The sequence shown here is derived from an EMBL/GenBank/DDBJ whole genome shotgun (WGS) entry which is preliminary data.</text>
</comment>
<keyword evidence="7" id="KW-1185">Reference proteome</keyword>
<dbReference type="GO" id="GO:0008933">
    <property type="term" value="F:peptidoglycan lytic transglycosylase activity"/>
    <property type="evidence" value="ECO:0007669"/>
    <property type="project" value="InterPro"/>
</dbReference>
<dbReference type="SUPFAM" id="SSF53955">
    <property type="entry name" value="Lysozyme-like"/>
    <property type="match status" value="1"/>
</dbReference>
<dbReference type="PROSITE" id="PS00922">
    <property type="entry name" value="TRANSGLYCOSYLASE"/>
    <property type="match status" value="1"/>
</dbReference>
<dbReference type="RefSeq" id="WP_194116961.1">
    <property type="nucleotide sequence ID" value="NZ_JADFUA010000009.1"/>
</dbReference>
<dbReference type="SMART" id="SM00062">
    <property type="entry name" value="PBPb"/>
    <property type="match status" value="1"/>
</dbReference>
<dbReference type="PANTHER" id="PTHR35936:SF32">
    <property type="entry name" value="MEMBRANE-BOUND LYTIC MUREIN TRANSGLYCOSYLASE F"/>
    <property type="match status" value="1"/>
</dbReference>
<keyword evidence="4" id="KW-0472">Membrane</keyword>
<evidence type="ECO:0000313" key="6">
    <source>
        <dbReference type="EMBL" id="MBE9610414.1"/>
    </source>
</evidence>
<keyword evidence="3" id="KW-0732">Signal</keyword>
<evidence type="ECO:0000256" key="2">
    <source>
        <dbReference type="ARBA" id="ARBA00007734"/>
    </source>
</evidence>
<dbReference type="AlphaFoldDB" id="A0A8J7KBN6"/>
<evidence type="ECO:0000256" key="4">
    <source>
        <dbReference type="ARBA" id="ARBA00023237"/>
    </source>
</evidence>
<dbReference type="PANTHER" id="PTHR35936">
    <property type="entry name" value="MEMBRANE-BOUND LYTIC MUREIN TRANSGLYCOSYLASE F"/>
    <property type="match status" value="1"/>
</dbReference>
<dbReference type="PROSITE" id="PS51257">
    <property type="entry name" value="PROKAR_LIPOPROTEIN"/>
    <property type="match status" value="1"/>
</dbReference>
<dbReference type="Proteomes" id="UP000604481">
    <property type="component" value="Unassembled WGS sequence"/>
</dbReference>
<dbReference type="Gene3D" id="3.40.190.10">
    <property type="entry name" value="Periplasmic binding protein-like II"/>
    <property type="match status" value="2"/>
</dbReference>
<name>A0A8J7KBN6_9NEIS</name>
<dbReference type="NCBIfam" id="NF008112">
    <property type="entry name" value="PRK10859.1"/>
    <property type="match status" value="1"/>
</dbReference>
<organism evidence="6 7">
    <name type="scientific">Chitinilyticum piscinae</name>
    <dbReference type="NCBI Taxonomy" id="2866724"/>
    <lineage>
        <taxon>Bacteria</taxon>
        <taxon>Pseudomonadati</taxon>
        <taxon>Pseudomonadota</taxon>
        <taxon>Betaproteobacteria</taxon>
        <taxon>Neisseriales</taxon>
        <taxon>Chitinibacteraceae</taxon>
        <taxon>Chitinilyticum</taxon>
    </lineage>
</organism>
<dbReference type="InterPro" id="IPR000189">
    <property type="entry name" value="Transglyc_AS"/>
</dbReference>
<comment type="similarity">
    <text evidence="2">Belongs to the transglycosylase Slt family.</text>
</comment>
<dbReference type="EMBL" id="JADFUA010000009">
    <property type="protein sequence ID" value="MBE9610414.1"/>
    <property type="molecule type" value="Genomic_DNA"/>
</dbReference>
<evidence type="ECO:0000256" key="1">
    <source>
        <dbReference type="ARBA" id="ARBA00004339"/>
    </source>
</evidence>
<keyword evidence="4" id="KW-0998">Cell outer membrane</keyword>
<comment type="subcellular location">
    <subcellularLocation>
        <location evidence="1">Cell outer membrane</location>
        <topology evidence="1">Peripheral membrane protein</topology>
    </subcellularLocation>
</comment>
<dbReference type="InterPro" id="IPR001638">
    <property type="entry name" value="Solute-binding_3/MltF_N"/>
</dbReference>
<dbReference type="CDD" id="cd13403">
    <property type="entry name" value="MLTF-like"/>
    <property type="match status" value="1"/>
</dbReference>
<accession>A0A8J7KBN6</accession>
<dbReference type="SUPFAM" id="SSF53850">
    <property type="entry name" value="Periplasmic binding protein-like II"/>
    <property type="match status" value="1"/>
</dbReference>
<proteinExistence type="inferred from homology"/>